<dbReference type="GO" id="GO:0005886">
    <property type="term" value="C:plasma membrane"/>
    <property type="evidence" value="ECO:0007669"/>
    <property type="project" value="TreeGrafter"/>
</dbReference>
<organism evidence="3">
    <name type="scientific">Paraprevotella clara</name>
    <dbReference type="NCBI Taxonomy" id="454154"/>
    <lineage>
        <taxon>Bacteria</taxon>
        <taxon>Pseudomonadati</taxon>
        <taxon>Bacteroidota</taxon>
        <taxon>Bacteroidia</taxon>
        <taxon>Bacteroidales</taxon>
        <taxon>Prevotellaceae</taxon>
        <taxon>Paraprevotella</taxon>
    </lineage>
</organism>
<dbReference type="GO" id="GO:0008889">
    <property type="term" value="F:glycerophosphodiester phosphodiesterase activity"/>
    <property type="evidence" value="ECO:0007669"/>
    <property type="project" value="UniProtKB-EC"/>
</dbReference>
<dbReference type="PROSITE" id="PS51704">
    <property type="entry name" value="GP_PDE"/>
    <property type="match status" value="1"/>
</dbReference>
<dbReference type="RefSeq" id="WP_281797787.1">
    <property type="nucleotide sequence ID" value="NZ_AP025941.1"/>
</dbReference>
<dbReference type="PANTHER" id="PTHR46320">
    <property type="entry name" value="GLYCEROPHOSPHODIESTER PHOSPHODIESTERASE 1"/>
    <property type="match status" value="1"/>
</dbReference>
<dbReference type="Pfam" id="PF16387">
    <property type="entry name" value="DUF4996"/>
    <property type="match status" value="1"/>
</dbReference>
<evidence type="ECO:0000259" key="2">
    <source>
        <dbReference type="PROSITE" id="PS51704"/>
    </source>
</evidence>
<evidence type="ECO:0000256" key="1">
    <source>
        <dbReference type="SAM" id="SignalP"/>
    </source>
</evidence>
<proteinExistence type="predicted"/>
<gene>
    <name evidence="3" type="primary">glpQ1</name>
    <name evidence="3" type="ORF">PCLFYP37_02274</name>
</gene>
<feature type="chain" id="PRO_5026987407" evidence="1">
    <location>
        <begin position="20"/>
        <end position="297"/>
    </location>
</feature>
<dbReference type="InterPro" id="IPR030395">
    <property type="entry name" value="GP_PDE_dom"/>
</dbReference>
<feature type="signal peptide" evidence="1">
    <location>
        <begin position="1"/>
        <end position="19"/>
    </location>
</feature>
<dbReference type="InterPro" id="IPR017946">
    <property type="entry name" value="PLC-like_Pdiesterase_TIM-brl"/>
</dbReference>
<accession>A0A6N3DDW6</accession>
<dbReference type="EC" id="3.1.4.46" evidence="3"/>
<evidence type="ECO:0000313" key="3">
    <source>
        <dbReference type="EMBL" id="VYU23887.1"/>
    </source>
</evidence>
<dbReference type="Gene3D" id="3.20.20.190">
    <property type="entry name" value="Phosphatidylinositol (PI) phosphodiesterase"/>
    <property type="match status" value="1"/>
</dbReference>
<dbReference type="GO" id="GO:0006580">
    <property type="term" value="P:ethanolamine metabolic process"/>
    <property type="evidence" value="ECO:0007669"/>
    <property type="project" value="TreeGrafter"/>
</dbReference>
<dbReference type="InterPro" id="IPR032160">
    <property type="entry name" value="DUF4996"/>
</dbReference>
<dbReference type="CDD" id="cd08566">
    <property type="entry name" value="GDPD_AtGDE_like"/>
    <property type="match status" value="1"/>
</dbReference>
<keyword evidence="3" id="KW-0378">Hydrolase</keyword>
<dbReference type="AlphaFoldDB" id="A0A6N3DDW6"/>
<dbReference type="SUPFAM" id="SSF51695">
    <property type="entry name" value="PLC-like phosphodiesterases"/>
    <property type="match status" value="1"/>
</dbReference>
<sequence length="297" mass="33066">MKKILFTVGLWCLALCMQAAGHISRLRAELQDSRSDYVFVVAHRGDWRHAPENSVAAIKGAADMGVDMVEIDIQRTKDGGFVLMHDGSIDRTTEGKGNVADYTVEELKRFRLRRADGSLSDETIPTLEEALTACKGAVLVNIDKGGDYLSEIAPIIRKTGTEDHVVLKGRGTVEEVERQLSGYKDILYMPVVDLDGEGAIPYVASFLSAFRPQAVEVIFKTDRFAKLSYLPVIAASDCRVWINTLWASLCGGHEDEKALSDPDAHWGWVLDRGATVIQTDRPEELIEYLKKKERRNL</sequence>
<dbReference type="Pfam" id="PF03009">
    <property type="entry name" value="GDPD"/>
    <property type="match status" value="1"/>
</dbReference>
<dbReference type="EMBL" id="CACRUT010000015">
    <property type="protein sequence ID" value="VYU23887.1"/>
    <property type="molecule type" value="Genomic_DNA"/>
</dbReference>
<dbReference type="GO" id="GO:0070291">
    <property type="term" value="P:N-acylethanolamine metabolic process"/>
    <property type="evidence" value="ECO:0007669"/>
    <property type="project" value="TreeGrafter"/>
</dbReference>
<reference evidence="3" key="1">
    <citation type="submission" date="2019-11" db="EMBL/GenBank/DDBJ databases">
        <authorList>
            <person name="Feng L."/>
        </authorList>
    </citation>
    <scope>NUCLEOTIDE SEQUENCE</scope>
    <source>
        <strain evidence="3">PclaraLFYP37</strain>
    </source>
</reference>
<keyword evidence="1" id="KW-0732">Signal</keyword>
<dbReference type="PANTHER" id="PTHR46320:SF1">
    <property type="entry name" value="GLYCEROPHOSPHODIESTER PHOSPHODIESTERASE 1"/>
    <property type="match status" value="1"/>
</dbReference>
<name>A0A6N3DDW6_9BACT</name>
<protein>
    <submittedName>
        <fullName evidence="3">Putative glycerophosphoryl diester phosphodiesterase 1</fullName>
        <ecNumber evidence="3">3.1.4.46</ecNumber>
    </submittedName>
</protein>
<feature type="domain" description="GP-PDE" evidence="2">
    <location>
        <begin position="38"/>
        <end position="289"/>
    </location>
</feature>
<dbReference type="GO" id="GO:0006644">
    <property type="term" value="P:phospholipid metabolic process"/>
    <property type="evidence" value="ECO:0007669"/>
    <property type="project" value="TreeGrafter"/>
</dbReference>